<evidence type="ECO:0000313" key="5">
    <source>
        <dbReference type="Proteomes" id="UP001430360"/>
    </source>
</evidence>
<comment type="caution">
    <text evidence="4">The sequence shown here is derived from an EMBL/GenBank/DDBJ whole genome shotgun (WGS) entry which is preliminary data.</text>
</comment>
<keyword evidence="1" id="KW-0812">Transmembrane</keyword>
<dbReference type="InterPro" id="IPR027787">
    <property type="entry name" value="Alpha/beta-hydrolase_catalytic"/>
</dbReference>
<sequence length="568" mass="60786">MPTRASLRHAAARMLDPLCSMGLWLGTLCFAASLTPSLIPRDALLQGVLSGIAFAAGYGVGVLMRWLWIFLGLPRLRDLAVGRVATGLAVVVCAAMVIGFLAQASGWQNDIRARMGMEAVASARPVFVGLVAGGVALVLLLLGRLFGGVVYVLSQRLGRHLPRRVSLIVSVALAGLLFWSIGNGVVFEAGLRALDSSYRQLDSVVDTALDPPLDPLKTGSEASLLGWSGLGRMGRAAVAAGPTQVEIEALSGQPAQEPLRIYVGLNSAPDIRARAELALAEMIRVGAFERSTLVINTPTGTGWLDPASQKAMEYLQRGDVATVSMQYSYLASWLALMVDPTYGADSARALFAAVHGHWRTLPRDQRPRLYLHGLSLGALNSDLSVDLFDIIGEPFDGALWAGPPFPSRTWRHATLGRDPATPAWRHATLGRDPATPAWRPRYRDGSVVRFMTQDGAPAGDAAWGGTRIVYLQYPSDPITFFEAGSALRRPDWLAGPRADDVSDSLRWFPLVTFLQLGMDMAVATSTPTGYGHVFAADDYVDAWIATTGATWDADSVAALKATLAAEGL</sequence>
<dbReference type="Proteomes" id="UP001430360">
    <property type="component" value="Unassembled WGS sequence"/>
</dbReference>
<evidence type="ECO:0000259" key="3">
    <source>
        <dbReference type="Pfam" id="PF15420"/>
    </source>
</evidence>
<keyword evidence="5" id="KW-1185">Reference proteome</keyword>
<keyword evidence="1" id="KW-1133">Transmembrane helix</keyword>
<gene>
    <name evidence="4" type="ORF">LTT95_16295</name>
</gene>
<dbReference type="InterPro" id="IPR012037">
    <property type="entry name" value="Alpha/beta-hydrolase_fam"/>
</dbReference>
<feature type="domain" description="Alpha/beta-hydrolase N-terminal" evidence="3">
    <location>
        <begin position="34"/>
        <end position="242"/>
    </location>
</feature>
<reference evidence="4" key="2">
    <citation type="journal article" date="2022" name="Syst. Appl. Microbiol.">
        <title>Physiological and genomic characterisation of Luteimonas fraxinea sp. nov., a bacterial species associated with trees tolerant to ash dieback.</title>
        <authorList>
            <person name="Ulrich K."/>
            <person name="Becker R."/>
            <person name="Behrendt U."/>
            <person name="Kube M."/>
            <person name="Schneck V."/>
            <person name="Ulrich A."/>
        </authorList>
    </citation>
    <scope>NUCLEOTIDE SEQUENCE</scope>
    <source>
        <strain evidence="4">A1P009</strain>
    </source>
</reference>
<evidence type="ECO:0000256" key="1">
    <source>
        <dbReference type="SAM" id="Phobius"/>
    </source>
</evidence>
<evidence type="ECO:0000313" key="4">
    <source>
        <dbReference type="EMBL" id="MCD9098499.1"/>
    </source>
</evidence>
<dbReference type="RefSeq" id="WP_232137809.1">
    <property type="nucleotide sequence ID" value="NZ_JAJQKU010000006.1"/>
</dbReference>
<dbReference type="InterPro" id="IPR027788">
    <property type="entry name" value="Alpha/beta-hydrolase_N_dom"/>
</dbReference>
<feature type="transmembrane region" description="Helical" evidence="1">
    <location>
        <begin position="126"/>
        <end position="153"/>
    </location>
</feature>
<dbReference type="PIRSF" id="PIRSF007542">
    <property type="entry name" value="UCP007542"/>
    <property type="match status" value="1"/>
</dbReference>
<accession>A0ABS8UGV8</accession>
<evidence type="ECO:0000259" key="2">
    <source>
        <dbReference type="Pfam" id="PF10081"/>
    </source>
</evidence>
<feature type="transmembrane region" description="Helical" evidence="1">
    <location>
        <begin position="47"/>
        <end position="68"/>
    </location>
</feature>
<protein>
    <submittedName>
        <fullName evidence="4">Alpha/beta-hydrolase family protein</fullName>
    </submittedName>
</protein>
<feature type="transmembrane region" description="Helical" evidence="1">
    <location>
        <begin position="165"/>
        <end position="187"/>
    </location>
</feature>
<feature type="domain" description="Alpha/beta-hydrolase catalytic" evidence="2">
    <location>
        <begin position="259"/>
        <end position="425"/>
    </location>
</feature>
<proteinExistence type="predicted"/>
<organism evidence="4 5">
    <name type="scientific">Luteimonas fraxinea</name>
    <dbReference type="NCBI Taxonomy" id="2901869"/>
    <lineage>
        <taxon>Bacteria</taxon>
        <taxon>Pseudomonadati</taxon>
        <taxon>Pseudomonadota</taxon>
        <taxon>Gammaproteobacteria</taxon>
        <taxon>Lysobacterales</taxon>
        <taxon>Lysobacteraceae</taxon>
        <taxon>Luteimonas</taxon>
    </lineage>
</organism>
<feature type="transmembrane region" description="Helical" evidence="1">
    <location>
        <begin position="80"/>
        <end position="106"/>
    </location>
</feature>
<dbReference type="Pfam" id="PF10081">
    <property type="entry name" value="Abhydrolase_9"/>
    <property type="match status" value="1"/>
</dbReference>
<dbReference type="EMBL" id="JAJQKU010000006">
    <property type="protein sequence ID" value="MCD9098499.1"/>
    <property type="molecule type" value="Genomic_DNA"/>
</dbReference>
<reference evidence="4" key="1">
    <citation type="submission" date="2021-12" db="EMBL/GenBank/DDBJ databases">
        <authorList>
            <person name="Ulrich A."/>
        </authorList>
    </citation>
    <scope>NUCLEOTIDE SEQUENCE</scope>
    <source>
        <strain evidence="4">A1P009</strain>
    </source>
</reference>
<name>A0ABS8UGV8_9GAMM</name>
<keyword evidence="1" id="KW-0472">Membrane</keyword>
<dbReference type="Pfam" id="PF15420">
    <property type="entry name" value="Abhydrolase_9_N"/>
    <property type="match status" value="1"/>
</dbReference>